<name>A0A919C5M0_9ACTN</name>
<dbReference type="Pfam" id="PF04957">
    <property type="entry name" value="RMF"/>
    <property type="match status" value="1"/>
</dbReference>
<evidence type="ECO:0000313" key="3">
    <source>
        <dbReference type="EMBL" id="GHG46483.1"/>
    </source>
</evidence>
<dbReference type="AlphaFoldDB" id="A0A919C5M0"/>
<sequence>MGARADLTRALLAGRAAAREGAPPTECPHPARTLLRTAWLRGYGQASDTAAE</sequence>
<proteinExistence type="predicted"/>
<dbReference type="NCBIfam" id="NF041886">
    <property type="entry name" value="Rmf_CrpP_fam"/>
    <property type="match status" value="1"/>
</dbReference>
<dbReference type="GO" id="GO:0006417">
    <property type="term" value="P:regulation of translation"/>
    <property type="evidence" value="ECO:0007669"/>
    <property type="project" value="UniProtKB-KW"/>
</dbReference>
<dbReference type="Gene3D" id="1.10.10.620">
    <property type="entry name" value="ribosome modulation factor like domain"/>
    <property type="match status" value="1"/>
</dbReference>
<comment type="caution">
    <text evidence="3">The sequence shown here is derived from an EMBL/GenBank/DDBJ whole genome shotgun (WGS) entry which is preliminary data.</text>
</comment>
<organism evidence="3 4">
    <name type="scientific">Streptomyces capoamus</name>
    <dbReference type="NCBI Taxonomy" id="68183"/>
    <lineage>
        <taxon>Bacteria</taxon>
        <taxon>Bacillati</taxon>
        <taxon>Actinomycetota</taxon>
        <taxon>Actinomycetes</taxon>
        <taxon>Kitasatosporales</taxon>
        <taxon>Streptomycetaceae</taxon>
        <taxon>Streptomyces</taxon>
    </lineage>
</organism>
<protein>
    <submittedName>
        <fullName evidence="3">Uncharacterized protein</fullName>
    </submittedName>
</protein>
<gene>
    <name evidence="3" type="ORF">GCM10018980_25500</name>
</gene>
<keyword evidence="1" id="KW-0963">Cytoplasm</keyword>
<evidence type="ECO:0000256" key="2">
    <source>
        <dbReference type="ARBA" id="ARBA00022845"/>
    </source>
</evidence>
<dbReference type="InterPro" id="IPR023200">
    <property type="entry name" value="RMF_sf"/>
</dbReference>
<evidence type="ECO:0000313" key="4">
    <source>
        <dbReference type="Proteomes" id="UP000619355"/>
    </source>
</evidence>
<dbReference type="EMBL" id="BNBF01000006">
    <property type="protein sequence ID" value="GHG46483.1"/>
    <property type="molecule type" value="Genomic_DNA"/>
</dbReference>
<keyword evidence="4" id="KW-1185">Reference proteome</keyword>
<accession>A0A919C5M0</accession>
<keyword evidence="2" id="KW-0810">Translation regulation</keyword>
<dbReference type="NCBIfam" id="NF041887">
    <property type="entry name" value="Rmf_like_phage"/>
    <property type="match status" value="1"/>
</dbReference>
<evidence type="ECO:0000256" key="1">
    <source>
        <dbReference type="ARBA" id="ARBA00022490"/>
    </source>
</evidence>
<reference evidence="4" key="1">
    <citation type="journal article" date="2019" name="Int. J. Syst. Evol. Microbiol.">
        <title>The Global Catalogue of Microorganisms (GCM) 10K type strain sequencing project: providing services to taxonomists for standard genome sequencing and annotation.</title>
        <authorList>
            <consortium name="The Broad Institute Genomics Platform"/>
            <consortium name="The Broad Institute Genome Sequencing Center for Infectious Disease"/>
            <person name="Wu L."/>
            <person name="Ma J."/>
        </authorList>
    </citation>
    <scope>NUCLEOTIDE SEQUENCE [LARGE SCALE GENOMIC DNA]</scope>
    <source>
        <strain evidence="4">JCM 4253</strain>
    </source>
</reference>
<dbReference type="Proteomes" id="UP000619355">
    <property type="component" value="Unassembled WGS sequence"/>
</dbReference>
<dbReference type="InterPro" id="IPR007040">
    <property type="entry name" value="Ribosome_modulation_factor"/>
</dbReference>
<dbReference type="RefSeq" id="WP_189981103.1">
    <property type="nucleotide sequence ID" value="NZ_BNBF01000006.1"/>
</dbReference>